<keyword evidence="2" id="KW-0732">Signal</keyword>
<evidence type="ECO:0000256" key="1">
    <source>
        <dbReference type="SAM" id="MobiDB-lite"/>
    </source>
</evidence>
<gene>
    <name evidence="4" type="ORF">HDA32_000631</name>
</gene>
<dbReference type="Gene3D" id="3.60.10.10">
    <property type="entry name" value="Endonuclease/exonuclease/phosphatase"/>
    <property type="match status" value="1"/>
</dbReference>
<feature type="compositionally biased region" description="Basic and acidic residues" evidence="1">
    <location>
        <begin position="617"/>
        <end position="631"/>
    </location>
</feature>
<accession>A0A852TPT9</accession>
<dbReference type="PANTHER" id="PTHR42834:SF1">
    <property type="entry name" value="ENDONUCLEASE_EXONUCLEASE_PHOSPHATASE FAMILY PROTEIN (AFU_ORTHOLOGUE AFUA_3G09210)"/>
    <property type="match status" value="1"/>
</dbReference>
<evidence type="ECO:0000256" key="2">
    <source>
        <dbReference type="SAM" id="SignalP"/>
    </source>
</evidence>
<dbReference type="AlphaFoldDB" id="A0A852TPT9"/>
<feature type="domain" description="Endonuclease/exonuclease/phosphatase" evidence="3">
    <location>
        <begin position="455"/>
        <end position="596"/>
    </location>
</feature>
<sequence>MALSRLRPARGAALTALAVCAALAPAANASAEPVQSGAPRIHDVQGTTRTSPYAGETVADLPGVVTAVNAFGSARGFWFQDPEPDRDPRTSEALFVFTGSRTPDVRPGDDVRVTGTVSEYRPGGSDSGNQTITQLADAEWTVRSSGNEVPAAVELDERSVPRTLAPGRGGDLSDRTLAPKRYALDFWAAHEHMVLAVHDARVVGATDDYNALWVTTEPRRNAAERGGTVYGSYRDANTGRLKVESLIPFSERPFPEADVGDELAGRTEGPLYYSQYGGYLLKATELGRHVDNGLRRETTAEQRDWELSVATYNVENLSPRNGQAKFDRLAAGIVDDLRSPDIVSLEEIQDSSGPADDGTTAADETLDRLVAAIKDAGGPAYQWREIAPQDKADGGQPGGNIRNAFLFDPERTTFVDAPGGDATTPVAVTEDADGRAALSVSPGRIEPRDEAWTDSRKPLVGQFEFEGRDVFVVTNHFNSKGGDEPLHGVNQPPRRSSEEQRHAQAELVRAFTDELTAVDRDANVLVVGDLNDFWFSETLETLTGRRGLHNPMTELPRDERYGYVYDGNAQSLDHMLVGRALADRVDYDIVHVNAEFHDQVSDHDPQVVRFRPLSGDNRTDRQEDRRYHRGR</sequence>
<dbReference type="Proteomes" id="UP000589036">
    <property type="component" value="Unassembled WGS sequence"/>
</dbReference>
<feature type="chain" id="PRO_5032610473" description="Endonuclease/exonuclease/phosphatase domain-containing protein" evidence="2">
    <location>
        <begin position="32"/>
        <end position="631"/>
    </location>
</feature>
<dbReference type="CDD" id="cd04486">
    <property type="entry name" value="YhcR_OBF_like"/>
    <property type="match status" value="1"/>
</dbReference>
<dbReference type="InterPro" id="IPR036691">
    <property type="entry name" value="Endo/exonu/phosph_ase_sf"/>
</dbReference>
<keyword evidence="5" id="KW-1185">Reference proteome</keyword>
<feature type="signal peptide" evidence="2">
    <location>
        <begin position="1"/>
        <end position="31"/>
    </location>
</feature>
<dbReference type="PANTHER" id="PTHR42834">
    <property type="entry name" value="ENDONUCLEASE/EXONUCLEASE/PHOSPHATASE FAMILY PROTEIN (AFU_ORTHOLOGUE AFUA_3G09210)"/>
    <property type="match status" value="1"/>
</dbReference>
<feature type="region of interest" description="Disordered" evidence="1">
    <location>
        <begin position="29"/>
        <end position="55"/>
    </location>
</feature>
<feature type="region of interest" description="Disordered" evidence="1">
    <location>
        <begin position="478"/>
        <end position="501"/>
    </location>
</feature>
<name>A0A852TPT9_9ACTN</name>
<protein>
    <recommendedName>
        <fullName evidence="3">Endonuclease/exonuclease/phosphatase domain-containing protein</fullName>
    </recommendedName>
</protein>
<dbReference type="SUPFAM" id="SSF56219">
    <property type="entry name" value="DNase I-like"/>
    <property type="match status" value="1"/>
</dbReference>
<evidence type="ECO:0000313" key="4">
    <source>
        <dbReference type="EMBL" id="NYE45511.1"/>
    </source>
</evidence>
<reference evidence="4 5" key="1">
    <citation type="submission" date="2020-07" db="EMBL/GenBank/DDBJ databases">
        <title>Sequencing the genomes of 1000 actinobacteria strains.</title>
        <authorList>
            <person name="Klenk H.-P."/>
        </authorList>
    </citation>
    <scope>NUCLEOTIDE SEQUENCE [LARGE SCALE GENOMIC DNA]</scope>
    <source>
        <strain evidence="4 5">CXB654</strain>
    </source>
</reference>
<dbReference type="GO" id="GO:0003824">
    <property type="term" value="F:catalytic activity"/>
    <property type="evidence" value="ECO:0007669"/>
    <property type="project" value="InterPro"/>
</dbReference>
<dbReference type="Pfam" id="PF19580">
    <property type="entry name" value="Exo_endo_phos_3"/>
    <property type="match status" value="1"/>
</dbReference>
<organism evidence="4 5">
    <name type="scientific">Spinactinospora alkalitolerans</name>
    <dbReference type="NCBI Taxonomy" id="687207"/>
    <lineage>
        <taxon>Bacteria</taxon>
        <taxon>Bacillati</taxon>
        <taxon>Actinomycetota</taxon>
        <taxon>Actinomycetes</taxon>
        <taxon>Streptosporangiales</taxon>
        <taxon>Nocardiopsidaceae</taxon>
        <taxon>Spinactinospora</taxon>
    </lineage>
</organism>
<evidence type="ECO:0000259" key="3">
    <source>
        <dbReference type="Pfam" id="PF19580"/>
    </source>
</evidence>
<dbReference type="CDD" id="cd10283">
    <property type="entry name" value="MnuA_DNase1-like"/>
    <property type="match status" value="1"/>
</dbReference>
<evidence type="ECO:0000313" key="5">
    <source>
        <dbReference type="Proteomes" id="UP000589036"/>
    </source>
</evidence>
<proteinExistence type="predicted"/>
<dbReference type="EMBL" id="JACCCC010000001">
    <property type="protein sequence ID" value="NYE45511.1"/>
    <property type="molecule type" value="Genomic_DNA"/>
</dbReference>
<feature type="region of interest" description="Disordered" evidence="1">
    <location>
        <begin position="609"/>
        <end position="631"/>
    </location>
</feature>
<comment type="caution">
    <text evidence="4">The sequence shown here is derived from an EMBL/GenBank/DDBJ whole genome shotgun (WGS) entry which is preliminary data.</text>
</comment>
<dbReference type="InterPro" id="IPR005135">
    <property type="entry name" value="Endo/exonuclease/phosphatase"/>
</dbReference>